<protein>
    <submittedName>
        <fullName evidence="2">Uncharacterized protein</fullName>
    </submittedName>
</protein>
<reference evidence="2 3" key="1">
    <citation type="submission" date="2020-03" db="EMBL/GenBank/DDBJ databases">
        <title>Complete genome sequences of two sulfur-disproportionating bacterial strains T55J and Mzg5.</title>
        <authorList>
            <person name="Umezawa K."/>
            <person name="Kojima H."/>
            <person name="Kato Y."/>
            <person name="Fukui M."/>
        </authorList>
    </citation>
    <scope>NUCLEOTIDE SEQUENCE [LARGE SCALE GENOMIC DNA]</scope>
    <source>
        <strain evidence="2 3">T55J</strain>
    </source>
</reference>
<sequence>MVCCVIVKSNKRMIKYGGDINLLIIVIGAIIMVGGALLILCHYEEKQPEAK</sequence>
<gene>
    <name evidence="2" type="ORF">JZK55_16270</name>
</gene>
<dbReference type="AlphaFoldDB" id="A0A7G1H1M9"/>
<accession>A0A7G1H1M9</accession>
<keyword evidence="1" id="KW-1133">Transmembrane helix</keyword>
<name>A0A7G1H1M9_9BACT</name>
<keyword evidence="3" id="KW-1185">Reference proteome</keyword>
<keyword evidence="1" id="KW-0812">Transmembrane</keyword>
<proteinExistence type="predicted"/>
<evidence type="ECO:0000313" key="2">
    <source>
        <dbReference type="EMBL" id="BCB96705.1"/>
    </source>
</evidence>
<dbReference type="KEGG" id="dtp:JZK55_16270"/>
<keyword evidence="1" id="KW-0472">Membrane</keyword>
<organism evidence="2 3">
    <name type="scientific">Dissulfurispira thermophila</name>
    <dbReference type="NCBI Taxonomy" id="2715679"/>
    <lineage>
        <taxon>Bacteria</taxon>
        <taxon>Pseudomonadati</taxon>
        <taxon>Nitrospirota</taxon>
        <taxon>Thermodesulfovibrionia</taxon>
        <taxon>Thermodesulfovibrionales</taxon>
        <taxon>Dissulfurispiraceae</taxon>
        <taxon>Dissulfurispira</taxon>
    </lineage>
</organism>
<dbReference type="EMBL" id="AP022873">
    <property type="protein sequence ID" value="BCB96705.1"/>
    <property type="molecule type" value="Genomic_DNA"/>
</dbReference>
<feature type="transmembrane region" description="Helical" evidence="1">
    <location>
        <begin position="20"/>
        <end position="41"/>
    </location>
</feature>
<evidence type="ECO:0000313" key="3">
    <source>
        <dbReference type="Proteomes" id="UP000516360"/>
    </source>
</evidence>
<dbReference type="Proteomes" id="UP000516360">
    <property type="component" value="Chromosome"/>
</dbReference>
<evidence type="ECO:0000256" key="1">
    <source>
        <dbReference type="SAM" id="Phobius"/>
    </source>
</evidence>